<reference evidence="3 4" key="1">
    <citation type="submission" date="2016-11" db="EMBL/GenBank/DDBJ databases">
        <authorList>
            <person name="Jaros S."/>
            <person name="Januszkiewicz K."/>
            <person name="Wedrychowicz H."/>
        </authorList>
    </citation>
    <scope>NUCLEOTIDE SEQUENCE [LARGE SCALE GENOMIC DNA]</scope>
    <source>
        <strain evidence="3 4">CGMCC 1.10190</strain>
    </source>
</reference>
<keyword evidence="4" id="KW-1185">Reference proteome</keyword>
<keyword evidence="2" id="KW-0812">Transmembrane</keyword>
<protein>
    <submittedName>
        <fullName evidence="3">Cytochrome oxidase maturation protein, cbb3-type</fullName>
    </submittedName>
</protein>
<evidence type="ECO:0000256" key="1">
    <source>
        <dbReference type="SAM" id="MobiDB-lite"/>
    </source>
</evidence>
<feature type="compositionally biased region" description="Basic and acidic residues" evidence="1">
    <location>
        <begin position="63"/>
        <end position="75"/>
    </location>
</feature>
<feature type="transmembrane region" description="Helical" evidence="2">
    <location>
        <begin position="6"/>
        <end position="27"/>
    </location>
</feature>
<dbReference type="AlphaFoldDB" id="A0A1M5N7B5"/>
<keyword evidence="2" id="KW-0472">Membrane</keyword>
<dbReference type="Proteomes" id="UP000184226">
    <property type="component" value="Unassembled WGS sequence"/>
</dbReference>
<dbReference type="PANTHER" id="PTHR41532:SF1">
    <property type="entry name" value="FIXS PROTEIN"/>
    <property type="match status" value="1"/>
</dbReference>
<organism evidence="3 4">
    <name type="scientific">Pollutimonas bauzanensis</name>
    <dbReference type="NCBI Taxonomy" id="658167"/>
    <lineage>
        <taxon>Bacteria</taxon>
        <taxon>Pseudomonadati</taxon>
        <taxon>Pseudomonadota</taxon>
        <taxon>Betaproteobacteria</taxon>
        <taxon>Burkholderiales</taxon>
        <taxon>Alcaligenaceae</taxon>
        <taxon>Pollutimonas</taxon>
    </lineage>
</organism>
<feature type="region of interest" description="Disordered" evidence="1">
    <location>
        <begin position="39"/>
        <end position="75"/>
    </location>
</feature>
<evidence type="ECO:0000313" key="3">
    <source>
        <dbReference type="EMBL" id="SHG85342.1"/>
    </source>
</evidence>
<dbReference type="PANTHER" id="PTHR41532">
    <property type="entry name" value="FIXS PROTEIN"/>
    <property type="match status" value="1"/>
</dbReference>
<dbReference type="STRING" id="658167.SAMN04488135_101427"/>
<dbReference type="InterPro" id="IPR004714">
    <property type="entry name" value="Cyt_oxidase_maturation_cbb3"/>
</dbReference>
<proteinExistence type="predicted"/>
<dbReference type="OrthoDB" id="9802763at2"/>
<dbReference type="EMBL" id="FQXE01000001">
    <property type="protein sequence ID" value="SHG85342.1"/>
    <property type="molecule type" value="Genomic_DNA"/>
</dbReference>
<name>A0A1M5N7B5_9BURK</name>
<evidence type="ECO:0000313" key="4">
    <source>
        <dbReference type="Proteomes" id="UP000184226"/>
    </source>
</evidence>
<evidence type="ECO:0000256" key="2">
    <source>
        <dbReference type="SAM" id="Phobius"/>
    </source>
</evidence>
<keyword evidence="2" id="KW-1133">Transmembrane helix</keyword>
<dbReference type="NCBIfam" id="TIGR00847">
    <property type="entry name" value="ccoS"/>
    <property type="match status" value="1"/>
</dbReference>
<sequence length="75" mass="7983">MASSLFLLLPISLVFVIAIGVFFWWAIFSGQFDDSQSGGDSILLDQDRPDENPAGLAGGQENRPQEKAAAGRDAG</sequence>
<accession>A0A1M5N7B5</accession>
<dbReference type="Pfam" id="PF03597">
    <property type="entry name" value="FixS"/>
    <property type="match status" value="1"/>
</dbReference>
<gene>
    <name evidence="3" type="ORF">SAMN04488135_101427</name>
</gene>